<gene>
    <name evidence="2" type="ORF">ENN51_08685</name>
</gene>
<feature type="transmembrane region" description="Helical" evidence="1">
    <location>
        <begin position="180"/>
        <end position="198"/>
    </location>
</feature>
<proteinExistence type="predicted"/>
<evidence type="ECO:0000313" key="2">
    <source>
        <dbReference type="EMBL" id="HDR00340.1"/>
    </source>
</evidence>
<accession>A0A7V0XFZ6</accession>
<feature type="transmembrane region" description="Helical" evidence="1">
    <location>
        <begin position="210"/>
        <end position="229"/>
    </location>
</feature>
<organism evidence="2">
    <name type="scientific">candidate division WOR-3 bacterium</name>
    <dbReference type="NCBI Taxonomy" id="2052148"/>
    <lineage>
        <taxon>Bacteria</taxon>
        <taxon>Bacteria division WOR-3</taxon>
    </lineage>
</organism>
<protein>
    <recommendedName>
        <fullName evidence="3">EamA domain-containing protein</fullName>
    </recommendedName>
</protein>
<dbReference type="SUPFAM" id="SSF103481">
    <property type="entry name" value="Multidrug resistance efflux transporter EmrE"/>
    <property type="match status" value="2"/>
</dbReference>
<feature type="transmembrane region" description="Helical" evidence="1">
    <location>
        <begin position="147"/>
        <end position="168"/>
    </location>
</feature>
<dbReference type="Proteomes" id="UP000885672">
    <property type="component" value="Unassembled WGS sequence"/>
</dbReference>
<dbReference type="EMBL" id="DSBX01000332">
    <property type="protein sequence ID" value="HDR00340.1"/>
    <property type="molecule type" value="Genomic_DNA"/>
</dbReference>
<keyword evidence="1" id="KW-0812">Transmembrane</keyword>
<feature type="transmembrane region" description="Helical" evidence="1">
    <location>
        <begin position="115"/>
        <end position="135"/>
    </location>
</feature>
<keyword evidence="1" id="KW-1133">Transmembrane helix</keyword>
<feature type="transmembrane region" description="Helical" evidence="1">
    <location>
        <begin position="263"/>
        <end position="282"/>
    </location>
</feature>
<dbReference type="InterPro" id="IPR037185">
    <property type="entry name" value="EmrE-like"/>
</dbReference>
<comment type="caution">
    <text evidence="2">The sequence shown here is derived from an EMBL/GenBank/DDBJ whole genome shotgun (WGS) entry which is preliminary data.</text>
</comment>
<name>A0A7V0XFZ6_UNCW3</name>
<reference evidence="2" key="1">
    <citation type="journal article" date="2020" name="mSystems">
        <title>Genome- and Community-Level Interaction Insights into Carbon Utilization and Element Cycling Functions of Hydrothermarchaeota in Hydrothermal Sediment.</title>
        <authorList>
            <person name="Zhou Z."/>
            <person name="Liu Y."/>
            <person name="Xu W."/>
            <person name="Pan J."/>
            <person name="Luo Z.H."/>
            <person name="Li M."/>
        </authorList>
    </citation>
    <scope>NUCLEOTIDE SEQUENCE [LARGE SCALE GENOMIC DNA]</scope>
    <source>
        <strain evidence="2">SpSt-1182</strain>
    </source>
</reference>
<dbReference type="Gene3D" id="1.10.3730.20">
    <property type="match status" value="1"/>
</dbReference>
<dbReference type="AlphaFoldDB" id="A0A7V0XFZ6"/>
<sequence length="287" mass="30121">MHFLLLKVAAAVGLGLVLRRAEGRGRPVLPMLRVNYAVAAVLAFFGAHLAGQQTISLATALLGAATGVVFVAGLLVWARAIRAAGLALSVVAMRTAIVVPVLLAAFIWHERPVPLELAGSAVALCALGLVLSDAGRGAAGPGRKRRAALWLAALFAVDGLVVTAALVFRKQLPPEETLPFQAVVFVSAFLVTTALYYLRRERLDREALSWGSLLGLANLGNYLFLVLALSVLPGIVVYPVIAAGEVGLLALAGAFIWRERPGLRSWVGIGLTVAALVLLQFARAANT</sequence>
<evidence type="ECO:0008006" key="3">
    <source>
        <dbReference type="Google" id="ProtNLM"/>
    </source>
</evidence>
<feature type="transmembrane region" description="Helical" evidence="1">
    <location>
        <begin position="85"/>
        <end position="109"/>
    </location>
</feature>
<evidence type="ECO:0000256" key="1">
    <source>
        <dbReference type="SAM" id="Phobius"/>
    </source>
</evidence>
<feature type="transmembrane region" description="Helical" evidence="1">
    <location>
        <begin position="55"/>
        <end position="78"/>
    </location>
</feature>
<keyword evidence="1" id="KW-0472">Membrane</keyword>
<feature type="transmembrane region" description="Helical" evidence="1">
    <location>
        <begin position="235"/>
        <end position="256"/>
    </location>
</feature>